<protein>
    <submittedName>
        <fullName evidence="4">Uncharacterized protein</fullName>
    </submittedName>
</protein>
<evidence type="ECO:0000256" key="1">
    <source>
        <dbReference type="ARBA" id="ARBA00022574"/>
    </source>
</evidence>
<proteinExistence type="predicted"/>
<dbReference type="InterPro" id="IPR045151">
    <property type="entry name" value="DCAF8"/>
</dbReference>
<dbReference type="PANTHER" id="PTHR15574:SF40">
    <property type="entry name" value="WD AND TETRATRICOPEPTIDE REPEATS PROTEIN 1"/>
    <property type="match status" value="1"/>
</dbReference>
<evidence type="ECO:0000256" key="3">
    <source>
        <dbReference type="SAM" id="MobiDB-lite"/>
    </source>
</evidence>
<dbReference type="AlphaFoldDB" id="A0A6A2XHV0"/>
<dbReference type="EMBL" id="VEPZ02001593">
    <property type="protein sequence ID" value="KAE8666775.1"/>
    <property type="molecule type" value="Genomic_DNA"/>
</dbReference>
<dbReference type="GO" id="GO:0045717">
    <property type="term" value="P:negative regulation of fatty acid biosynthetic process"/>
    <property type="evidence" value="ECO:0007669"/>
    <property type="project" value="TreeGrafter"/>
</dbReference>
<evidence type="ECO:0000313" key="5">
    <source>
        <dbReference type="Proteomes" id="UP000436088"/>
    </source>
</evidence>
<dbReference type="InterPro" id="IPR036322">
    <property type="entry name" value="WD40_repeat_dom_sf"/>
</dbReference>
<feature type="compositionally biased region" description="Acidic residues" evidence="3">
    <location>
        <begin position="216"/>
        <end position="246"/>
    </location>
</feature>
<keyword evidence="5" id="KW-1185">Reference proteome</keyword>
<dbReference type="GO" id="GO:0080008">
    <property type="term" value="C:Cul4-RING E3 ubiquitin ligase complex"/>
    <property type="evidence" value="ECO:0007669"/>
    <property type="project" value="TreeGrafter"/>
</dbReference>
<comment type="caution">
    <text evidence="4">The sequence shown here is derived from an EMBL/GenBank/DDBJ whole genome shotgun (WGS) entry which is preliminary data.</text>
</comment>
<feature type="region of interest" description="Disordered" evidence="3">
    <location>
        <begin position="185"/>
        <end position="246"/>
    </location>
</feature>
<dbReference type="SUPFAM" id="SSF50978">
    <property type="entry name" value="WD40 repeat-like"/>
    <property type="match status" value="1"/>
</dbReference>
<sequence>MKPVLIVENSEFVASGSDDGRWFIWEKQTALLALCSRKLCSVPFDCFVATSGIDNLIKLWSPTAVVPSMVAGGSAGPEAANALEAMESPMKFWKLHTKKRNRLAQSRLNDMVFVKFNRPLERRAKSKETDPILLQDIDKSNEWFMGRMENDDEAVFVGEDLTWSDVANASGAYEPSYLTRASKVVNDGAGPSRNDKGKSPAHNPISSRPSRRCLVDEDEMEEDIGVSSDEGDGVVQVDDDDDLEDF</sequence>
<organism evidence="4 5">
    <name type="scientific">Hibiscus syriacus</name>
    <name type="common">Rose of Sharon</name>
    <dbReference type="NCBI Taxonomy" id="106335"/>
    <lineage>
        <taxon>Eukaryota</taxon>
        <taxon>Viridiplantae</taxon>
        <taxon>Streptophyta</taxon>
        <taxon>Embryophyta</taxon>
        <taxon>Tracheophyta</taxon>
        <taxon>Spermatophyta</taxon>
        <taxon>Magnoliopsida</taxon>
        <taxon>eudicotyledons</taxon>
        <taxon>Gunneridae</taxon>
        <taxon>Pentapetalae</taxon>
        <taxon>rosids</taxon>
        <taxon>malvids</taxon>
        <taxon>Malvales</taxon>
        <taxon>Malvaceae</taxon>
        <taxon>Malvoideae</taxon>
        <taxon>Hibiscus</taxon>
    </lineage>
</organism>
<name>A0A6A2XHV0_HIBSY</name>
<accession>A0A6A2XHV0</accession>
<gene>
    <name evidence="4" type="ORF">F3Y22_tig00112491pilonHSYRG00253</name>
</gene>
<keyword evidence="2" id="KW-0677">Repeat</keyword>
<dbReference type="GO" id="GO:0005737">
    <property type="term" value="C:cytoplasm"/>
    <property type="evidence" value="ECO:0007669"/>
    <property type="project" value="TreeGrafter"/>
</dbReference>
<dbReference type="Proteomes" id="UP000436088">
    <property type="component" value="Unassembled WGS sequence"/>
</dbReference>
<evidence type="ECO:0000313" key="4">
    <source>
        <dbReference type="EMBL" id="KAE8666775.1"/>
    </source>
</evidence>
<evidence type="ECO:0000256" key="2">
    <source>
        <dbReference type="ARBA" id="ARBA00022737"/>
    </source>
</evidence>
<dbReference type="PANTHER" id="PTHR15574">
    <property type="entry name" value="WD REPEAT DOMAIN-CONTAINING FAMILY"/>
    <property type="match status" value="1"/>
</dbReference>
<reference evidence="4" key="1">
    <citation type="submission" date="2019-09" db="EMBL/GenBank/DDBJ databases">
        <title>Draft genome information of white flower Hibiscus syriacus.</title>
        <authorList>
            <person name="Kim Y.-M."/>
        </authorList>
    </citation>
    <scope>NUCLEOTIDE SEQUENCE [LARGE SCALE GENOMIC DNA]</scope>
    <source>
        <strain evidence="4">YM2019G1</strain>
    </source>
</reference>
<keyword evidence="1" id="KW-0853">WD repeat</keyword>